<sequence length="329" mass="37217">MDAFVLVVGGDAFIATFLKRISDLTALQVEALSQMDEVMPMLENRLPHVVIVQARFEGSLELCCQIKQQTQVSGIYCILVEDRPQITRERTLWDRQGEMALSCEALEKGADAYLQIAPVRRKSAALALKEMQLQNRLLVAQIQAGLRKVQNYRQLMRTNDLLSTMALADPLTELNNRRALEWELPRQVQNARTRLRPLSLVILDVDFFKSINDNYGHLVGDRVLQLLSARLRYNLRFQDTLFRYGGEEFVVILSNTDVQEAPMVAHRLRRLIGDQPFSINPTTALNITISLGSSTLNDADDPKGVSLLQRADENLLQAKSDGRNRVVSE</sequence>
<evidence type="ECO:0000259" key="1">
    <source>
        <dbReference type="PROSITE" id="PS50887"/>
    </source>
</evidence>
<gene>
    <name evidence="2" type="ORF">NDI37_08740</name>
</gene>
<evidence type="ECO:0000313" key="3">
    <source>
        <dbReference type="Proteomes" id="UP001442494"/>
    </source>
</evidence>
<dbReference type="Pfam" id="PF00990">
    <property type="entry name" value="GGDEF"/>
    <property type="match status" value="1"/>
</dbReference>
<comment type="caution">
    <text evidence="2">The sequence shown here is derived from an EMBL/GenBank/DDBJ whole genome shotgun (WGS) entry which is preliminary data.</text>
</comment>
<dbReference type="Gene3D" id="3.30.70.270">
    <property type="match status" value="1"/>
</dbReference>
<dbReference type="InterPro" id="IPR029787">
    <property type="entry name" value="Nucleotide_cyclase"/>
</dbReference>
<accession>A0ABV0JM91</accession>
<protein>
    <submittedName>
        <fullName evidence="2">Diguanylate cyclase</fullName>
        <ecNumber evidence="2">2.7.7.65</ecNumber>
    </submittedName>
</protein>
<keyword evidence="3" id="KW-1185">Reference proteome</keyword>
<name>A0ABV0JM91_9CYAN</name>
<dbReference type="InterPro" id="IPR043128">
    <property type="entry name" value="Rev_trsase/Diguanyl_cyclase"/>
</dbReference>
<dbReference type="EMBL" id="JAMPKK010000014">
    <property type="protein sequence ID" value="MEP0864553.1"/>
    <property type="molecule type" value="Genomic_DNA"/>
</dbReference>
<feature type="domain" description="GGDEF" evidence="1">
    <location>
        <begin position="196"/>
        <end position="329"/>
    </location>
</feature>
<dbReference type="CDD" id="cd01949">
    <property type="entry name" value="GGDEF"/>
    <property type="match status" value="1"/>
</dbReference>
<dbReference type="NCBIfam" id="TIGR00254">
    <property type="entry name" value="GGDEF"/>
    <property type="match status" value="1"/>
</dbReference>
<dbReference type="SMART" id="SM00267">
    <property type="entry name" value="GGDEF"/>
    <property type="match status" value="1"/>
</dbReference>
<dbReference type="PANTHER" id="PTHR45138">
    <property type="entry name" value="REGULATORY COMPONENTS OF SENSORY TRANSDUCTION SYSTEM"/>
    <property type="match status" value="1"/>
</dbReference>
<dbReference type="InterPro" id="IPR050469">
    <property type="entry name" value="Diguanylate_Cyclase"/>
</dbReference>
<dbReference type="InterPro" id="IPR000160">
    <property type="entry name" value="GGDEF_dom"/>
</dbReference>
<dbReference type="GO" id="GO:0052621">
    <property type="term" value="F:diguanylate cyclase activity"/>
    <property type="evidence" value="ECO:0007669"/>
    <property type="project" value="UniProtKB-EC"/>
</dbReference>
<dbReference type="PANTHER" id="PTHR45138:SF9">
    <property type="entry name" value="DIGUANYLATE CYCLASE DGCM-RELATED"/>
    <property type="match status" value="1"/>
</dbReference>
<keyword evidence="2" id="KW-0548">Nucleotidyltransferase</keyword>
<dbReference type="SUPFAM" id="SSF55073">
    <property type="entry name" value="Nucleotide cyclase"/>
    <property type="match status" value="1"/>
</dbReference>
<dbReference type="PROSITE" id="PS50887">
    <property type="entry name" value="GGDEF"/>
    <property type="match status" value="1"/>
</dbReference>
<proteinExistence type="predicted"/>
<organism evidence="2 3">
    <name type="scientific">Funiculus sociatus GB2-A5</name>
    <dbReference type="NCBI Taxonomy" id="2933946"/>
    <lineage>
        <taxon>Bacteria</taxon>
        <taxon>Bacillati</taxon>
        <taxon>Cyanobacteriota</taxon>
        <taxon>Cyanophyceae</taxon>
        <taxon>Coleofasciculales</taxon>
        <taxon>Coleofasciculaceae</taxon>
        <taxon>Funiculus</taxon>
    </lineage>
</organism>
<evidence type="ECO:0000313" key="2">
    <source>
        <dbReference type="EMBL" id="MEP0864553.1"/>
    </source>
</evidence>
<dbReference type="EC" id="2.7.7.65" evidence="2"/>
<keyword evidence="2" id="KW-0808">Transferase</keyword>
<reference evidence="2 3" key="1">
    <citation type="submission" date="2022-04" db="EMBL/GenBank/DDBJ databases">
        <title>Positive selection, recombination, and allopatry shape intraspecific diversity of widespread and dominant cyanobacteria.</title>
        <authorList>
            <person name="Wei J."/>
            <person name="Shu W."/>
            <person name="Hu C."/>
        </authorList>
    </citation>
    <scope>NUCLEOTIDE SEQUENCE [LARGE SCALE GENOMIC DNA]</scope>
    <source>
        <strain evidence="2 3">GB2-A5</strain>
    </source>
</reference>
<dbReference type="Proteomes" id="UP001442494">
    <property type="component" value="Unassembled WGS sequence"/>
</dbReference>